<evidence type="ECO:0000256" key="1">
    <source>
        <dbReference type="SAM" id="Phobius"/>
    </source>
</evidence>
<sequence length="168" mass="19387">MPETQIHDLLRNERRQQVIKHMQRTVGSTTLRELAVAIAEQETGESPPPKNIRDSVYNSLHQTHLPKLDRRGVIEYDSDRKTVTLEEDAKSVRIYMEVVTDYGVTWDEVYRMLGTLSLFVVLAAHIDVPLVSAVDPVLWTSLFLFVFAVVMGYQLWSQRWIYLNALLS</sequence>
<dbReference type="Pfam" id="PF24035">
    <property type="entry name" value="DUF7344"/>
    <property type="match status" value="1"/>
</dbReference>
<feature type="transmembrane region" description="Helical" evidence="1">
    <location>
        <begin position="137"/>
        <end position="156"/>
    </location>
</feature>
<keyword evidence="4" id="KW-1185">Reference proteome</keyword>
<reference evidence="4" key="1">
    <citation type="submission" date="2017-11" db="EMBL/GenBank/DDBJ databases">
        <title>Phenotypic and genomic properties of facultatively anaerobic sulfur-reducing natronoarchaea from hypersaline soda lakes.</title>
        <authorList>
            <person name="Sorokin D.Y."/>
            <person name="Kublanov I.V."/>
            <person name="Roman P."/>
            <person name="Sinninghe Damste J.S."/>
            <person name="Golyshin P.N."/>
            <person name="Rojo D."/>
            <person name="Ciordia S."/>
            <person name="Mena M.D.C."/>
            <person name="Ferrer M."/>
            <person name="Messina E."/>
            <person name="Smedile F."/>
            <person name="La Spada G."/>
            <person name="La Cono V."/>
            <person name="Yakimov M.M."/>
        </authorList>
    </citation>
    <scope>NUCLEOTIDE SEQUENCE [LARGE SCALE GENOMIC DNA]</scope>
    <source>
        <strain evidence="4">AArc-Sl</strain>
    </source>
</reference>
<keyword evidence="1" id="KW-0472">Membrane</keyword>
<dbReference type="EMBL" id="CP025066">
    <property type="protein sequence ID" value="AUX10380.1"/>
    <property type="molecule type" value="Genomic_DNA"/>
</dbReference>
<accession>A0A343TMQ8</accession>
<evidence type="ECO:0000259" key="2">
    <source>
        <dbReference type="Pfam" id="PF24035"/>
    </source>
</evidence>
<dbReference type="AlphaFoldDB" id="A0A343TMQ8"/>
<keyword evidence="1" id="KW-1133">Transmembrane helix</keyword>
<dbReference type="InterPro" id="IPR055768">
    <property type="entry name" value="DUF7344"/>
</dbReference>
<protein>
    <recommendedName>
        <fullName evidence="2">DUF7344 domain-containing protein</fullName>
    </recommendedName>
</protein>
<organism evidence="3 4">
    <name type="scientific">Halalkaliarchaeum desulfuricum</name>
    <dbReference type="NCBI Taxonomy" id="2055893"/>
    <lineage>
        <taxon>Archaea</taxon>
        <taxon>Methanobacteriati</taxon>
        <taxon>Methanobacteriota</taxon>
        <taxon>Stenosarchaea group</taxon>
        <taxon>Halobacteria</taxon>
        <taxon>Halobacteriales</taxon>
        <taxon>Haloferacaceae</taxon>
        <taxon>Halalkaliarchaeum</taxon>
    </lineage>
</organism>
<proteinExistence type="predicted"/>
<keyword evidence="1" id="KW-0812">Transmembrane</keyword>
<feature type="transmembrane region" description="Helical" evidence="1">
    <location>
        <begin position="112"/>
        <end position="131"/>
    </location>
</feature>
<evidence type="ECO:0000313" key="3">
    <source>
        <dbReference type="EMBL" id="AUX10380.1"/>
    </source>
</evidence>
<name>A0A343TMQ8_9EURY</name>
<gene>
    <name evidence="3" type="ORF">AArcSl_2765</name>
</gene>
<dbReference type="Proteomes" id="UP000263012">
    <property type="component" value="Chromosome"/>
</dbReference>
<feature type="domain" description="DUF7344" evidence="2">
    <location>
        <begin position="7"/>
        <end position="84"/>
    </location>
</feature>
<evidence type="ECO:0000313" key="4">
    <source>
        <dbReference type="Proteomes" id="UP000263012"/>
    </source>
</evidence>
<dbReference type="KEGG" id="hdf:AArcSl_2765"/>